<gene>
    <name evidence="2" type="ORF">SETIT_7G214700v2</name>
</gene>
<evidence type="ECO:0000256" key="1">
    <source>
        <dbReference type="SAM" id="MobiDB-lite"/>
    </source>
</evidence>
<evidence type="ECO:0000313" key="2">
    <source>
        <dbReference type="EMBL" id="RCV35126.1"/>
    </source>
</evidence>
<accession>A0A368RY52</accession>
<dbReference type="AlphaFoldDB" id="A0A368RY52"/>
<reference evidence="2" key="1">
    <citation type="journal article" date="2012" name="Nat. Biotechnol.">
        <title>Reference genome sequence of the model plant Setaria.</title>
        <authorList>
            <person name="Bennetzen J.L."/>
            <person name="Schmutz J."/>
            <person name="Wang H."/>
            <person name="Percifield R."/>
            <person name="Hawkins J."/>
            <person name="Pontaroli A.C."/>
            <person name="Estep M."/>
            <person name="Feng L."/>
            <person name="Vaughn J.N."/>
            <person name="Grimwood J."/>
            <person name="Jenkins J."/>
            <person name="Barry K."/>
            <person name="Lindquist E."/>
            <person name="Hellsten U."/>
            <person name="Deshpande S."/>
            <person name="Wang X."/>
            <person name="Wu X."/>
            <person name="Mitros T."/>
            <person name="Triplett J."/>
            <person name="Yang X."/>
            <person name="Ye C.Y."/>
            <person name="Mauro-Herrera M."/>
            <person name="Wang L."/>
            <person name="Li P."/>
            <person name="Sharma M."/>
            <person name="Sharma R."/>
            <person name="Ronald P.C."/>
            <person name="Panaud O."/>
            <person name="Kellogg E.A."/>
            <person name="Brutnell T.P."/>
            <person name="Doust A.N."/>
            <person name="Tuskan G.A."/>
            <person name="Rokhsar D."/>
            <person name="Devos K.M."/>
        </authorList>
    </citation>
    <scope>NUCLEOTIDE SEQUENCE [LARGE SCALE GENOMIC DNA]</scope>
    <source>
        <strain evidence="2">Yugu1</strain>
    </source>
</reference>
<feature type="region of interest" description="Disordered" evidence="1">
    <location>
        <begin position="22"/>
        <end position="97"/>
    </location>
</feature>
<sequence length="97" mass="10187">MDVVAGARSSACRWRRGQALVRARGRQNGMPRPPRLAHGMGAAPARAAPAWVPPEPPAPGEMPLAPVFPCGQRQPGDAMRSWSVEGAEAWPGRAGVA</sequence>
<reference evidence="2" key="2">
    <citation type="submission" date="2015-07" db="EMBL/GenBank/DDBJ databases">
        <authorList>
            <person name="Noorani M."/>
        </authorList>
    </citation>
    <scope>NUCLEOTIDE SEQUENCE</scope>
    <source>
        <strain evidence="2">Yugu1</strain>
    </source>
</reference>
<feature type="compositionally biased region" description="Pro residues" evidence="1">
    <location>
        <begin position="51"/>
        <end position="60"/>
    </location>
</feature>
<protein>
    <submittedName>
        <fullName evidence="2">Uncharacterized protein</fullName>
    </submittedName>
</protein>
<proteinExistence type="predicted"/>
<dbReference type="EMBL" id="CM003534">
    <property type="protein sequence ID" value="RCV35126.1"/>
    <property type="molecule type" value="Genomic_DNA"/>
</dbReference>
<organism evidence="2">
    <name type="scientific">Setaria italica</name>
    <name type="common">Foxtail millet</name>
    <name type="synonym">Panicum italicum</name>
    <dbReference type="NCBI Taxonomy" id="4555"/>
    <lineage>
        <taxon>Eukaryota</taxon>
        <taxon>Viridiplantae</taxon>
        <taxon>Streptophyta</taxon>
        <taxon>Embryophyta</taxon>
        <taxon>Tracheophyta</taxon>
        <taxon>Spermatophyta</taxon>
        <taxon>Magnoliopsida</taxon>
        <taxon>Liliopsida</taxon>
        <taxon>Poales</taxon>
        <taxon>Poaceae</taxon>
        <taxon>PACMAD clade</taxon>
        <taxon>Panicoideae</taxon>
        <taxon>Panicodae</taxon>
        <taxon>Paniceae</taxon>
        <taxon>Cenchrinae</taxon>
        <taxon>Setaria</taxon>
    </lineage>
</organism>
<feature type="compositionally biased region" description="Low complexity" evidence="1">
    <location>
        <begin position="37"/>
        <end position="50"/>
    </location>
</feature>
<name>A0A368RY52_SETIT</name>